<gene>
    <name evidence="1" type="ORF">SO802_001293</name>
</gene>
<comment type="caution">
    <text evidence="1">The sequence shown here is derived from an EMBL/GenBank/DDBJ whole genome shotgun (WGS) entry which is preliminary data.</text>
</comment>
<sequence>MENSASGQIQQEANSSIKNEYENIEIHEESRTSSGNENQNERLVNNIDSETLIPTCLIYKVPYHLRKWNKEAYTPQVISIGPYHHDKEKFQTMEKHKERYFRRFMERAEINLEDLVSTIREMEDRIRCCYVETVPFDSDDFVRMIRLDASFILELFLTSYYKTWKSNDPMLVEDWLLSIVEKELVLLENQVPFFVIDELYNLALPSKSDLVSLTELTFKFFRDFNIHEKEQNVTIQHFTDLLRFFQLPNDNELPGRDPEMIFPRYSATQLHEAGVEFKVVLNKCIPYINFKKGVLEIPRLNFFDDTERQVRNIMALEQCDKRKPSYYTDFYLLLDCLINTTKDVDLLCDKEIVVNSLGDNNVVKSIINNLNRGIIRSDMNKDYCLLSKALNAFYEAHLVSKGICRGYNPWIFNGESSSAQTSSEIPNSHVQENPIEYADLCDMLHDMFPIQDMTSGPMEEVLIAQQPTGGPAQDPNEDALQFMKLLKDANQPCYEDCKHFSKLSTIVHLYHMKCPNGWTNKSFTMLLQFLLDFLPSNAKLPKDCYEAKKIIKDLGLSYEKIQACPKDCILYWKENANLEVCPNCNRSRWESNECKGQQSTNASSNKRKNKATKILRWFPSKPRLQ</sequence>
<dbReference type="Pfam" id="PF03140">
    <property type="entry name" value="DUF247"/>
    <property type="match status" value="1"/>
</dbReference>
<dbReference type="Proteomes" id="UP001459277">
    <property type="component" value="Unassembled WGS sequence"/>
</dbReference>
<protein>
    <submittedName>
        <fullName evidence="1">Uncharacterized protein</fullName>
    </submittedName>
</protein>
<dbReference type="EMBL" id="JAZDWU010000001">
    <property type="protein sequence ID" value="KAL0014224.1"/>
    <property type="molecule type" value="Genomic_DNA"/>
</dbReference>
<name>A0AAW2DVQ2_9ROSI</name>
<proteinExistence type="predicted"/>
<dbReference type="InterPro" id="IPR004158">
    <property type="entry name" value="DUF247_pln"/>
</dbReference>
<evidence type="ECO:0000313" key="2">
    <source>
        <dbReference type="Proteomes" id="UP001459277"/>
    </source>
</evidence>
<accession>A0AAW2DVQ2</accession>
<organism evidence="1 2">
    <name type="scientific">Lithocarpus litseifolius</name>
    <dbReference type="NCBI Taxonomy" id="425828"/>
    <lineage>
        <taxon>Eukaryota</taxon>
        <taxon>Viridiplantae</taxon>
        <taxon>Streptophyta</taxon>
        <taxon>Embryophyta</taxon>
        <taxon>Tracheophyta</taxon>
        <taxon>Spermatophyta</taxon>
        <taxon>Magnoliopsida</taxon>
        <taxon>eudicotyledons</taxon>
        <taxon>Gunneridae</taxon>
        <taxon>Pentapetalae</taxon>
        <taxon>rosids</taxon>
        <taxon>fabids</taxon>
        <taxon>Fagales</taxon>
        <taxon>Fagaceae</taxon>
        <taxon>Lithocarpus</taxon>
    </lineage>
</organism>
<keyword evidence="2" id="KW-1185">Reference proteome</keyword>
<dbReference type="AlphaFoldDB" id="A0AAW2DVQ2"/>
<dbReference type="PANTHER" id="PTHR31170">
    <property type="entry name" value="BNAC04G53230D PROTEIN"/>
    <property type="match status" value="1"/>
</dbReference>
<dbReference type="PANTHER" id="PTHR31170:SF9">
    <property type="entry name" value="PROTEIN, PUTATIVE (DUF247)-RELATED"/>
    <property type="match status" value="1"/>
</dbReference>
<evidence type="ECO:0000313" key="1">
    <source>
        <dbReference type="EMBL" id="KAL0014224.1"/>
    </source>
</evidence>
<reference evidence="1 2" key="1">
    <citation type="submission" date="2024-01" db="EMBL/GenBank/DDBJ databases">
        <title>A telomere-to-telomere, gap-free genome of sweet tea (Lithocarpus litseifolius).</title>
        <authorList>
            <person name="Zhou J."/>
        </authorList>
    </citation>
    <scope>NUCLEOTIDE SEQUENCE [LARGE SCALE GENOMIC DNA]</scope>
    <source>
        <strain evidence="1">Zhou-2022a</strain>
        <tissue evidence="1">Leaf</tissue>
    </source>
</reference>